<dbReference type="InterPro" id="IPR047057">
    <property type="entry name" value="MerR_fam"/>
</dbReference>
<dbReference type="Pfam" id="PF13411">
    <property type="entry name" value="MerR_1"/>
    <property type="match status" value="1"/>
</dbReference>
<feature type="domain" description="HTH merR-type" evidence="2">
    <location>
        <begin position="7"/>
        <end position="76"/>
    </location>
</feature>
<dbReference type="InterPro" id="IPR009061">
    <property type="entry name" value="DNA-bd_dom_put_sf"/>
</dbReference>
<sequence>MYMMERYIKIKELSELTGVSVRTLQYYDEINLLSPAYTNEYGHRFYDSNSFSKMFVIISLKNMGMSLNNINQYVNNNDFDIRLFIKEEKHRIETAITDLQLRLMRLSRLEEQVSEKQDITPYIIPFFSQITNEASISRLQIENMTQNKDTNFTFNIKGWNAFIKDLDYCFKNKLSSNDEKTIKCIKYWKENILEANQVSDEMIKFAEEYYQKDSTNTFGITEENYKYLVEVINEYDKIQ</sequence>
<keyword evidence="4" id="KW-1185">Reference proteome</keyword>
<comment type="caution">
    <text evidence="3">The sequence shown here is derived from an EMBL/GenBank/DDBJ whole genome shotgun (WGS) entry which is preliminary data.</text>
</comment>
<gene>
    <name evidence="3" type="ORF">GCM10011391_12750</name>
</gene>
<dbReference type="CDD" id="cd01106">
    <property type="entry name" value="HTH_TipAL-Mta"/>
    <property type="match status" value="1"/>
</dbReference>
<evidence type="ECO:0000313" key="4">
    <source>
        <dbReference type="Proteomes" id="UP000628775"/>
    </source>
</evidence>
<dbReference type="PANTHER" id="PTHR30204:SF97">
    <property type="entry name" value="MERR FAMILY REGULATORY PROTEIN"/>
    <property type="match status" value="1"/>
</dbReference>
<evidence type="ECO:0000313" key="3">
    <source>
        <dbReference type="EMBL" id="GGE35477.1"/>
    </source>
</evidence>
<name>A0A8J2VPA7_9BACL</name>
<dbReference type="GO" id="GO:0003677">
    <property type="term" value="F:DNA binding"/>
    <property type="evidence" value="ECO:0007669"/>
    <property type="project" value="UniProtKB-KW"/>
</dbReference>
<dbReference type="InterPro" id="IPR000551">
    <property type="entry name" value="MerR-type_HTH_dom"/>
</dbReference>
<evidence type="ECO:0000259" key="2">
    <source>
        <dbReference type="PROSITE" id="PS50937"/>
    </source>
</evidence>
<dbReference type="Gene3D" id="1.10.1660.10">
    <property type="match status" value="1"/>
</dbReference>
<reference evidence="3" key="1">
    <citation type="journal article" date="2014" name="Int. J. Syst. Evol. Microbiol.">
        <title>Complete genome sequence of Corynebacterium casei LMG S-19264T (=DSM 44701T), isolated from a smear-ripened cheese.</title>
        <authorList>
            <consortium name="US DOE Joint Genome Institute (JGI-PGF)"/>
            <person name="Walter F."/>
            <person name="Albersmeier A."/>
            <person name="Kalinowski J."/>
            <person name="Ruckert C."/>
        </authorList>
    </citation>
    <scope>NUCLEOTIDE SEQUENCE</scope>
    <source>
        <strain evidence="3">CGMCC 1.15371</strain>
    </source>
</reference>
<dbReference type="Proteomes" id="UP000628775">
    <property type="component" value="Unassembled WGS sequence"/>
</dbReference>
<dbReference type="SUPFAM" id="SSF46955">
    <property type="entry name" value="Putative DNA-binding domain"/>
    <property type="match status" value="1"/>
</dbReference>
<protein>
    <recommendedName>
        <fullName evidence="2">HTH merR-type domain-containing protein</fullName>
    </recommendedName>
</protein>
<dbReference type="PANTHER" id="PTHR30204">
    <property type="entry name" value="REDOX-CYCLING DRUG-SENSING TRANSCRIPTIONAL ACTIVATOR SOXR"/>
    <property type="match status" value="1"/>
</dbReference>
<keyword evidence="1" id="KW-0238">DNA-binding</keyword>
<dbReference type="SMART" id="SM00422">
    <property type="entry name" value="HTH_MERR"/>
    <property type="match status" value="1"/>
</dbReference>
<proteinExistence type="predicted"/>
<dbReference type="GO" id="GO:0003700">
    <property type="term" value="F:DNA-binding transcription factor activity"/>
    <property type="evidence" value="ECO:0007669"/>
    <property type="project" value="InterPro"/>
</dbReference>
<dbReference type="EMBL" id="BMIR01000004">
    <property type="protein sequence ID" value="GGE35477.1"/>
    <property type="molecule type" value="Genomic_DNA"/>
</dbReference>
<reference evidence="3" key="2">
    <citation type="submission" date="2020-09" db="EMBL/GenBank/DDBJ databases">
        <authorList>
            <person name="Sun Q."/>
            <person name="Zhou Y."/>
        </authorList>
    </citation>
    <scope>NUCLEOTIDE SEQUENCE</scope>
    <source>
        <strain evidence="3">CGMCC 1.15371</strain>
    </source>
</reference>
<dbReference type="PROSITE" id="PS50937">
    <property type="entry name" value="HTH_MERR_2"/>
    <property type="match status" value="1"/>
</dbReference>
<organism evidence="3 4">
    <name type="scientific">Pullulanibacillus camelliae</name>
    <dbReference type="NCBI Taxonomy" id="1707096"/>
    <lineage>
        <taxon>Bacteria</taxon>
        <taxon>Bacillati</taxon>
        <taxon>Bacillota</taxon>
        <taxon>Bacilli</taxon>
        <taxon>Bacillales</taxon>
        <taxon>Sporolactobacillaceae</taxon>
        <taxon>Pullulanibacillus</taxon>
    </lineage>
</organism>
<evidence type="ECO:0000256" key="1">
    <source>
        <dbReference type="ARBA" id="ARBA00023125"/>
    </source>
</evidence>
<accession>A0A8J2VPA7</accession>
<dbReference type="AlphaFoldDB" id="A0A8J2VPA7"/>